<dbReference type="RefSeq" id="WP_278305443.1">
    <property type="nucleotide sequence ID" value="NZ_FUYH01000003.1"/>
</dbReference>
<evidence type="ECO:0000313" key="13">
    <source>
        <dbReference type="EMBL" id="SKA79527.1"/>
    </source>
</evidence>
<dbReference type="InterPro" id="IPR002528">
    <property type="entry name" value="MATE_fam"/>
</dbReference>
<dbReference type="GO" id="GO:0006811">
    <property type="term" value="P:monoatomic ion transport"/>
    <property type="evidence" value="ECO:0007669"/>
    <property type="project" value="UniProtKB-KW"/>
</dbReference>
<keyword evidence="7 12" id="KW-0812">Transmembrane</keyword>
<comment type="function">
    <text evidence="1">Multidrug efflux pump.</text>
</comment>
<feature type="transmembrane region" description="Helical" evidence="12">
    <location>
        <begin position="157"/>
        <end position="177"/>
    </location>
</feature>
<keyword evidence="5" id="KW-0050">Antiport</keyword>
<feature type="transmembrane region" description="Helical" evidence="12">
    <location>
        <begin position="387"/>
        <end position="407"/>
    </location>
</feature>
<evidence type="ECO:0000256" key="11">
    <source>
        <dbReference type="ARBA" id="ARBA00031636"/>
    </source>
</evidence>
<dbReference type="PANTHER" id="PTHR43298:SF4">
    <property type="entry name" value="DRUG_SODIUM ANTIPORTER"/>
    <property type="match status" value="1"/>
</dbReference>
<accession>A0A1T4WQY6</accession>
<comment type="subcellular location">
    <subcellularLocation>
        <location evidence="2">Cell membrane</location>
        <topology evidence="2">Multi-pass membrane protein</topology>
    </subcellularLocation>
</comment>
<feature type="transmembrane region" description="Helical" evidence="12">
    <location>
        <begin position="129"/>
        <end position="150"/>
    </location>
</feature>
<sequence>MHKISEVLKIALPAVGEMILYMMVWVVDTAFVGNYGGNIAVSSVSFSSEIIYTIANIFIAVGISVGVTTMVAQMTGAGEKDNAERYLSQGLIIGGIVAAVIAFILGVFSKQILLLAGAKGEVLYYGSRFMRIVSIGAFFNMLCSILNSGLRGTGNTVTPLIVSVIINIITISLDWMLIYGRLGFKEMGIMGSAVATTTAYITGFIFLMIYYRYYSDFRIKLKYLKEINKDYMSKIVKLAIPSGMQEAAFNISRLVSLSFIMHIGTLAFAANTITTTIESISFMPGWGFAVASTALVGQRIGAKDYKNAREYAYIAMFFGTGIMLLCSILFLTIPDLLIKIFIKEKDTIALGSSCLMVASIEQPFMGISMILAGAMKGAGDTKTPFKVSLISSWLIRIPLMYFVIFILKLNVVYVWVVTAIQWIFDGSVILYFFKYKSKKWDEIEGNV</sequence>
<evidence type="ECO:0000256" key="12">
    <source>
        <dbReference type="SAM" id="Phobius"/>
    </source>
</evidence>
<feature type="transmembrane region" description="Helical" evidence="12">
    <location>
        <begin position="189"/>
        <end position="211"/>
    </location>
</feature>
<evidence type="ECO:0000256" key="7">
    <source>
        <dbReference type="ARBA" id="ARBA00022692"/>
    </source>
</evidence>
<reference evidence="14" key="1">
    <citation type="submission" date="2017-02" db="EMBL/GenBank/DDBJ databases">
        <authorList>
            <person name="Varghese N."/>
            <person name="Submissions S."/>
        </authorList>
    </citation>
    <scope>NUCLEOTIDE SEQUENCE [LARGE SCALE GENOMIC DNA]</scope>
    <source>
        <strain evidence="14">USBA 833</strain>
    </source>
</reference>
<dbReference type="Proteomes" id="UP000190105">
    <property type="component" value="Unassembled WGS sequence"/>
</dbReference>
<evidence type="ECO:0000256" key="1">
    <source>
        <dbReference type="ARBA" id="ARBA00003408"/>
    </source>
</evidence>
<proteinExistence type="predicted"/>
<gene>
    <name evidence="13" type="ORF">SAMN05443428_10382</name>
</gene>
<evidence type="ECO:0000256" key="6">
    <source>
        <dbReference type="ARBA" id="ARBA00022475"/>
    </source>
</evidence>
<keyword evidence="10 12" id="KW-0472">Membrane</keyword>
<dbReference type="Pfam" id="PF01554">
    <property type="entry name" value="MatE"/>
    <property type="match status" value="2"/>
</dbReference>
<protein>
    <recommendedName>
        <fullName evidence="3">Probable multidrug resistance protein NorM</fullName>
    </recommendedName>
    <alternativeName>
        <fullName evidence="11">Multidrug-efflux transporter</fullName>
    </alternativeName>
</protein>
<evidence type="ECO:0000256" key="10">
    <source>
        <dbReference type="ARBA" id="ARBA00023136"/>
    </source>
</evidence>
<keyword evidence="4" id="KW-0813">Transport</keyword>
<keyword evidence="6" id="KW-1003">Cell membrane</keyword>
<dbReference type="CDD" id="cd13137">
    <property type="entry name" value="MATE_NorM_like"/>
    <property type="match status" value="1"/>
</dbReference>
<name>A0A1T4WQY6_9CLOT</name>
<feature type="transmembrane region" description="Helical" evidence="12">
    <location>
        <begin position="7"/>
        <end position="27"/>
    </location>
</feature>
<dbReference type="AlphaFoldDB" id="A0A1T4WQY6"/>
<dbReference type="InterPro" id="IPR048279">
    <property type="entry name" value="MdtK-like"/>
</dbReference>
<feature type="transmembrane region" description="Helical" evidence="12">
    <location>
        <begin position="280"/>
        <end position="300"/>
    </location>
</feature>
<dbReference type="PIRSF" id="PIRSF006603">
    <property type="entry name" value="DinF"/>
    <property type="match status" value="1"/>
</dbReference>
<evidence type="ECO:0000256" key="2">
    <source>
        <dbReference type="ARBA" id="ARBA00004651"/>
    </source>
</evidence>
<dbReference type="GO" id="GO:0005886">
    <property type="term" value="C:plasma membrane"/>
    <property type="evidence" value="ECO:0007669"/>
    <property type="project" value="UniProtKB-SubCell"/>
</dbReference>
<feature type="transmembrane region" description="Helical" evidence="12">
    <location>
        <begin position="348"/>
        <end position="375"/>
    </location>
</feature>
<feature type="transmembrane region" description="Helical" evidence="12">
    <location>
        <begin position="254"/>
        <end position="274"/>
    </location>
</feature>
<dbReference type="GO" id="GO:0042910">
    <property type="term" value="F:xenobiotic transmembrane transporter activity"/>
    <property type="evidence" value="ECO:0007669"/>
    <property type="project" value="InterPro"/>
</dbReference>
<evidence type="ECO:0000256" key="8">
    <source>
        <dbReference type="ARBA" id="ARBA00022989"/>
    </source>
</evidence>
<evidence type="ECO:0000256" key="4">
    <source>
        <dbReference type="ARBA" id="ARBA00022448"/>
    </source>
</evidence>
<dbReference type="EMBL" id="FUYH01000003">
    <property type="protein sequence ID" value="SKA79527.1"/>
    <property type="molecule type" value="Genomic_DNA"/>
</dbReference>
<feature type="transmembrane region" description="Helical" evidence="12">
    <location>
        <begin position="413"/>
        <end position="433"/>
    </location>
</feature>
<dbReference type="GO" id="GO:0015297">
    <property type="term" value="F:antiporter activity"/>
    <property type="evidence" value="ECO:0007669"/>
    <property type="project" value="UniProtKB-KW"/>
</dbReference>
<evidence type="ECO:0000313" key="14">
    <source>
        <dbReference type="Proteomes" id="UP000190105"/>
    </source>
</evidence>
<dbReference type="PANTHER" id="PTHR43298">
    <property type="entry name" value="MULTIDRUG RESISTANCE PROTEIN NORM-RELATED"/>
    <property type="match status" value="1"/>
</dbReference>
<dbReference type="NCBIfam" id="TIGR00797">
    <property type="entry name" value="matE"/>
    <property type="match status" value="1"/>
</dbReference>
<evidence type="ECO:0000256" key="3">
    <source>
        <dbReference type="ARBA" id="ARBA00020268"/>
    </source>
</evidence>
<dbReference type="InterPro" id="IPR050222">
    <property type="entry name" value="MATE_MdtK"/>
</dbReference>
<feature type="transmembrane region" description="Helical" evidence="12">
    <location>
        <begin position="50"/>
        <end position="74"/>
    </location>
</feature>
<feature type="transmembrane region" description="Helical" evidence="12">
    <location>
        <begin position="86"/>
        <end position="109"/>
    </location>
</feature>
<feature type="transmembrane region" description="Helical" evidence="12">
    <location>
        <begin position="312"/>
        <end position="333"/>
    </location>
</feature>
<evidence type="ECO:0000256" key="5">
    <source>
        <dbReference type="ARBA" id="ARBA00022449"/>
    </source>
</evidence>
<keyword evidence="9" id="KW-0406">Ion transport</keyword>
<dbReference type="STRING" id="1147123.SAMN05443428_10382"/>
<keyword evidence="8 12" id="KW-1133">Transmembrane helix</keyword>
<evidence type="ECO:0000256" key="9">
    <source>
        <dbReference type="ARBA" id="ARBA00023065"/>
    </source>
</evidence>
<keyword evidence="14" id="KW-1185">Reference proteome</keyword>
<organism evidence="13 14">
    <name type="scientific">Caloramator quimbayensis</name>
    <dbReference type="NCBI Taxonomy" id="1147123"/>
    <lineage>
        <taxon>Bacteria</taxon>
        <taxon>Bacillati</taxon>
        <taxon>Bacillota</taxon>
        <taxon>Clostridia</taxon>
        <taxon>Eubacteriales</taxon>
        <taxon>Clostridiaceae</taxon>
        <taxon>Caloramator</taxon>
    </lineage>
</organism>